<feature type="non-terminal residue" evidence="3">
    <location>
        <position position="1"/>
    </location>
</feature>
<sequence>GLAFASPRCPVCGHRDLDGFVCGHCGEQSGLRRFFAPFPYRHPLVRELVHTYKYDGVRDLAPLLASEMVKFLNWYGMAMPRSVLLLPIPLHPAKQRERGFNQSALLAEELARQLGVEMCYALRRTRNTPAQVSMTDNTRRRENVAGAFAVTDSRVIRGKTVVLVDDVSTSGATLATAATALRAEGARTVWAMVFAKG</sequence>
<dbReference type="AlphaFoldDB" id="A0A1G2L944"/>
<dbReference type="Proteomes" id="UP000176705">
    <property type="component" value="Unassembled WGS sequence"/>
</dbReference>
<comment type="similarity">
    <text evidence="1">Belongs to the ComF/GntX family.</text>
</comment>
<evidence type="ECO:0000259" key="2">
    <source>
        <dbReference type="Pfam" id="PF00156"/>
    </source>
</evidence>
<gene>
    <name evidence="3" type="ORF">A3B37_03865</name>
</gene>
<dbReference type="InterPro" id="IPR000836">
    <property type="entry name" value="PRTase_dom"/>
</dbReference>
<evidence type="ECO:0000313" key="4">
    <source>
        <dbReference type="Proteomes" id="UP000176705"/>
    </source>
</evidence>
<evidence type="ECO:0000313" key="3">
    <source>
        <dbReference type="EMBL" id="OHA08165.1"/>
    </source>
</evidence>
<dbReference type="PANTHER" id="PTHR47505:SF1">
    <property type="entry name" value="DNA UTILIZATION PROTEIN YHGH"/>
    <property type="match status" value="1"/>
</dbReference>
<dbReference type="InterPro" id="IPR029057">
    <property type="entry name" value="PRTase-like"/>
</dbReference>
<dbReference type="EMBL" id="MHQS01000022">
    <property type="protein sequence ID" value="OHA08165.1"/>
    <property type="molecule type" value="Genomic_DNA"/>
</dbReference>
<name>A0A1G2L944_9BACT</name>
<dbReference type="CDD" id="cd06223">
    <property type="entry name" value="PRTases_typeI"/>
    <property type="match status" value="1"/>
</dbReference>
<evidence type="ECO:0000256" key="1">
    <source>
        <dbReference type="ARBA" id="ARBA00008007"/>
    </source>
</evidence>
<dbReference type="PANTHER" id="PTHR47505">
    <property type="entry name" value="DNA UTILIZATION PROTEIN YHGH"/>
    <property type="match status" value="1"/>
</dbReference>
<dbReference type="InterPro" id="IPR051910">
    <property type="entry name" value="ComF/GntX_DNA_util-trans"/>
</dbReference>
<dbReference type="Pfam" id="PF00156">
    <property type="entry name" value="Pribosyltran"/>
    <property type="match status" value="1"/>
</dbReference>
<reference evidence="3 4" key="1">
    <citation type="journal article" date="2016" name="Nat. Commun.">
        <title>Thousands of microbial genomes shed light on interconnected biogeochemical processes in an aquifer system.</title>
        <authorList>
            <person name="Anantharaman K."/>
            <person name="Brown C.T."/>
            <person name="Hug L.A."/>
            <person name="Sharon I."/>
            <person name="Castelle C.J."/>
            <person name="Probst A.J."/>
            <person name="Thomas B.C."/>
            <person name="Singh A."/>
            <person name="Wilkins M.J."/>
            <person name="Karaoz U."/>
            <person name="Brodie E.L."/>
            <person name="Williams K.H."/>
            <person name="Hubbard S.S."/>
            <person name="Banfield J.F."/>
        </authorList>
    </citation>
    <scope>NUCLEOTIDE SEQUENCE [LARGE SCALE GENOMIC DNA]</scope>
</reference>
<comment type="caution">
    <text evidence="3">The sequence shown here is derived from an EMBL/GenBank/DDBJ whole genome shotgun (WGS) entry which is preliminary data.</text>
</comment>
<dbReference type="STRING" id="1802280.A3B37_03865"/>
<organism evidence="3 4">
    <name type="scientific">Candidatus Sungbacteria bacterium RIFCSPLOWO2_01_FULL_59_16</name>
    <dbReference type="NCBI Taxonomy" id="1802280"/>
    <lineage>
        <taxon>Bacteria</taxon>
        <taxon>Candidatus Sungiibacteriota</taxon>
    </lineage>
</organism>
<dbReference type="SUPFAM" id="SSF53271">
    <property type="entry name" value="PRTase-like"/>
    <property type="match status" value="1"/>
</dbReference>
<accession>A0A1G2L944</accession>
<dbReference type="Gene3D" id="3.40.50.2020">
    <property type="match status" value="1"/>
</dbReference>
<protein>
    <recommendedName>
        <fullName evidence="2">Phosphoribosyltransferase domain-containing protein</fullName>
    </recommendedName>
</protein>
<proteinExistence type="inferred from homology"/>
<feature type="domain" description="Phosphoribosyltransferase" evidence="2">
    <location>
        <begin position="103"/>
        <end position="195"/>
    </location>
</feature>